<proteinExistence type="predicted"/>
<dbReference type="EMBL" id="MK310144">
    <property type="protein sequence ID" value="QAY03444.1"/>
    <property type="molecule type" value="Genomic_DNA"/>
</dbReference>
<sequence>MERQLNMSDFLKIELVGRDGSHWNLSGPGMGAQGVTLSPGLQQFYDAPVKTLYVPGPFGEEYAGKRVQRREIVFTVQAWDGDHETWATVDSAWRWAWDYDEESEIRVTTSDGTRYLKVRLFEEPKPYNQKDPFITADNPIVMTVTATFPYWREEPKEYVWTTLHAKDLTTFPVRNDGDVPVWLKWTLTAPGLWTLPDFSWGNDMYSRGLEDSGRTVKLPKLVNGEHVSVDSDPRVQTIIAVNGMPTQHRWKGNDLLYPLMPGKGGDIPVRLTDAPQGGACKLTVPRWFSRPWSRPGVLR</sequence>
<accession>A0A411BPB9</accession>
<dbReference type="GeneID" id="65118617"/>
<reference evidence="1 2" key="1">
    <citation type="submission" date="2018-12" db="EMBL/GenBank/DDBJ databases">
        <authorList>
            <person name="Broussard A.C."/>
            <person name="Carter S.T."/>
            <person name="Coggin J.S."/>
            <person name="Cramer N.A."/>
            <person name="Crawford A.P."/>
            <person name="Crespo I.A."/>
            <person name="DeBellas B.V."/>
            <person name="Dodd E.C."/>
            <person name="Ellis C.M."/>
            <person name="Ellison A.M."/>
            <person name="Hidalgo M.O."/>
            <person name="Janoski J.R."/>
            <person name="Kim I."/>
            <person name="Kovats T.A."/>
            <person name="Lerdritsomboon C."/>
            <person name="Lynam C.H."/>
            <person name="McKenna C.M."/>
            <person name="Meyer C.M."/>
            <person name="Nickerson B.H."/>
            <person name="Oberle N.R."/>
            <person name="Olenick B.R."/>
            <person name="Pitts Q.F."/>
            <person name="Raeesian S.A."/>
            <person name="Raney S.B."/>
            <person name="Reyes P.J."/>
            <person name="Rivera G.J."/>
            <person name="Simon A.M."/>
            <person name="Smith R.M."/>
            <person name="Tran C.A."/>
            <person name="Truban R.G."/>
            <person name="Van V."/>
            <person name="Voshell S.M."/>
            <person name="Walker C.L."/>
            <person name="Walter M.E."/>
            <person name="Whalley N.M."/>
            <person name="Garlena R.A."/>
            <person name="Russell D.A."/>
            <person name="Pope W.H."/>
            <person name="Jacobs-Sera D."/>
            <person name="Hatfull G.F."/>
        </authorList>
    </citation>
    <scope>NUCLEOTIDE SEQUENCE [LARGE SCALE GENOMIC DNA]</scope>
</reference>
<evidence type="ECO:0000313" key="2">
    <source>
        <dbReference type="Proteomes" id="UP000290122"/>
    </source>
</evidence>
<evidence type="ECO:0000313" key="1">
    <source>
        <dbReference type="EMBL" id="QAY03444.1"/>
    </source>
</evidence>
<dbReference type="RefSeq" id="YP_010100913.1">
    <property type="nucleotide sequence ID" value="NC_055786.1"/>
</dbReference>
<protein>
    <submittedName>
        <fullName evidence="1">Minor tail protein</fullName>
    </submittedName>
</protein>
<keyword evidence="2" id="KW-1185">Reference proteome</keyword>
<dbReference type="Proteomes" id="UP000290122">
    <property type="component" value="Segment"/>
</dbReference>
<gene>
    <name evidence="1" type="primary">17</name>
    <name evidence="1" type="ORF">SEA_CICHOLASNAGE_17</name>
</gene>
<organism evidence="1 2">
    <name type="scientific">Mycobacterium phage CicholasNage</name>
    <dbReference type="NCBI Taxonomy" id="2500799"/>
    <lineage>
        <taxon>Viruses</taxon>
        <taxon>Duplodnaviria</taxon>
        <taxon>Heunggongvirae</taxon>
        <taxon>Uroviricota</taxon>
        <taxon>Caudoviricetes</taxon>
        <taxon>Vilmaviridae</taxon>
        <taxon>Lclasvirinae</taxon>
        <taxon>Bronvirus</taxon>
        <taxon>Bronvirus cicholasnage</taxon>
    </lineage>
</organism>
<dbReference type="KEGG" id="vg:65118617"/>
<name>A0A411BPB9_9CAUD</name>